<organism evidence="2 3">
    <name type="scientific">Anopheles culicifacies</name>
    <dbReference type="NCBI Taxonomy" id="139723"/>
    <lineage>
        <taxon>Eukaryota</taxon>
        <taxon>Metazoa</taxon>
        <taxon>Ecdysozoa</taxon>
        <taxon>Arthropoda</taxon>
        <taxon>Hexapoda</taxon>
        <taxon>Insecta</taxon>
        <taxon>Pterygota</taxon>
        <taxon>Neoptera</taxon>
        <taxon>Endopterygota</taxon>
        <taxon>Diptera</taxon>
        <taxon>Nematocera</taxon>
        <taxon>Culicoidea</taxon>
        <taxon>Culicidae</taxon>
        <taxon>Anophelinae</taxon>
        <taxon>Anopheles</taxon>
        <taxon>culicifacies species complex</taxon>
    </lineage>
</organism>
<name>A0A182LSE5_9DIPT</name>
<dbReference type="VEuPathDB" id="VectorBase:ACUA000804"/>
<proteinExistence type="predicted"/>
<dbReference type="EMBL" id="AXCM01001767">
    <property type="status" value="NOT_ANNOTATED_CDS"/>
    <property type="molecule type" value="Genomic_DNA"/>
</dbReference>
<evidence type="ECO:0000256" key="1">
    <source>
        <dbReference type="SAM" id="MobiDB-lite"/>
    </source>
</evidence>
<evidence type="ECO:0000313" key="3">
    <source>
        <dbReference type="Proteomes" id="UP000075883"/>
    </source>
</evidence>
<dbReference type="Proteomes" id="UP000075883">
    <property type="component" value="Unassembled WGS sequence"/>
</dbReference>
<reference evidence="2" key="2">
    <citation type="submission" date="2020-05" db="UniProtKB">
        <authorList>
            <consortium name="EnsemblMetazoa"/>
        </authorList>
    </citation>
    <scope>IDENTIFICATION</scope>
    <source>
        <strain evidence="2">A-37</strain>
    </source>
</reference>
<evidence type="ECO:0000313" key="2">
    <source>
        <dbReference type="EnsemblMetazoa" id="ACUA000804-PA"/>
    </source>
</evidence>
<dbReference type="EnsemblMetazoa" id="ACUA000804-RA">
    <property type="protein sequence ID" value="ACUA000804-PA"/>
    <property type="gene ID" value="ACUA000804"/>
</dbReference>
<dbReference type="STRING" id="139723.A0A182LSE5"/>
<accession>A0A182LSE5</accession>
<reference evidence="3" key="1">
    <citation type="submission" date="2013-09" db="EMBL/GenBank/DDBJ databases">
        <title>The Genome Sequence of Anopheles culicifacies species A.</title>
        <authorList>
            <consortium name="The Broad Institute Genomics Platform"/>
            <person name="Neafsey D.E."/>
            <person name="Besansky N."/>
            <person name="Howell P."/>
            <person name="Walton C."/>
            <person name="Young S.K."/>
            <person name="Zeng Q."/>
            <person name="Gargeya S."/>
            <person name="Fitzgerald M."/>
            <person name="Haas B."/>
            <person name="Abouelleil A."/>
            <person name="Allen A.W."/>
            <person name="Alvarado L."/>
            <person name="Arachchi H.M."/>
            <person name="Berlin A.M."/>
            <person name="Chapman S.B."/>
            <person name="Gainer-Dewar J."/>
            <person name="Goldberg J."/>
            <person name="Griggs A."/>
            <person name="Gujja S."/>
            <person name="Hansen M."/>
            <person name="Howarth C."/>
            <person name="Imamovic A."/>
            <person name="Ireland A."/>
            <person name="Larimer J."/>
            <person name="McCowan C."/>
            <person name="Murphy C."/>
            <person name="Pearson M."/>
            <person name="Poon T.W."/>
            <person name="Priest M."/>
            <person name="Roberts A."/>
            <person name="Saif S."/>
            <person name="Shea T."/>
            <person name="Sisk P."/>
            <person name="Sykes S."/>
            <person name="Wortman J."/>
            <person name="Nusbaum C."/>
            <person name="Birren B."/>
        </authorList>
    </citation>
    <scope>NUCLEOTIDE SEQUENCE [LARGE SCALE GENOMIC DNA]</scope>
    <source>
        <strain evidence="3">A-37</strain>
    </source>
</reference>
<protein>
    <submittedName>
        <fullName evidence="2">Uncharacterized protein</fullName>
    </submittedName>
</protein>
<sequence length="111" mass="11728">MSLFSSSNSRPRSLMEALLAKKIEAASQQTGPGGSRLIRTDSMDSSSSIGSLGSLILGDDVCRCDDCLLGIVDLYTIGPKETASGIKKVGILYRDFLALGIVTLIIVYNVA</sequence>
<keyword evidence="3" id="KW-1185">Reference proteome</keyword>
<dbReference type="AlphaFoldDB" id="A0A182LSE5"/>
<feature type="region of interest" description="Disordered" evidence="1">
    <location>
        <begin position="26"/>
        <end position="47"/>
    </location>
</feature>